<dbReference type="Pfam" id="PF07715">
    <property type="entry name" value="Plug"/>
    <property type="match status" value="1"/>
</dbReference>
<dbReference type="InterPro" id="IPR037066">
    <property type="entry name" value="Plug_dom_sf"/>
</dbReference>
<dbReference type="RefSeq" id="WP_249932219.1">
    <property type="nucleotide sequence ID" value="NZ_CP072227.1"/>
</dbReference>
<dbReference type="KEGG" id="beg:INE88_03061"/>
<dbReference type="PANTHER" id="PTHR40980">
    <property type="entry name" value="PLUG DOMAIN-CONTAINING PROTEIN"/>
    <property type="match status" value="1"/>
</dbReference>
<evidence type="ECO:0000313" key="3">
    <source>
        <dbReference type="Proteomes" id="UP000679226"/>
    </source>
</evidence>
<dbReference type="Gene3D" id="2.60.40.1120">
    <property type="entry name" value="Carboxypeptidase-like, regulatory domain"/>
    <property type="match status" value="1"/>
</dbReference>
<dbReference type="InterPro" id="IPR012910">
    <property type="entry name" value="Plug_dom"/>
</dbReference>
<evidence type="ECO:0000313" key="2">
    <source>
        <dbReference type="EMBL" id="QUT46234.1"/>
    </source>
</evidence>
<accession>A0A975KIT4</accession>
<dbReference type="SUPFAM" id="SSF49464">
    <property type="entry name" value="Carboxypeptidase regulatory domain-like"/>
    <property type="match status" value="1"/>
</dbReference>
<dbReference type="Proteomes" id="UP000679226">
    <property type="component" value="Chromosome"/>
</dbReference>
<proteinExistence type="predicted"/>
<evidence type="ECO:0000259" key="1">
    <source>
        <dbReference type="Pfam" id="PF07715"/>
    </source>
</evidence>
<dbReference type="Gene3D" id="2.170.130.10">
    <property type="entry name" value="TonB-dependent receptor, plug domain"/>
    <property type="match status" value="1"/>
</dbReference>
<dbReference type="PANTHER" id="PTHR40980:SF4">
    <property type="entry name" value="TONB-DEPENDENT RECEPTOR-LIKE BETA-BARREL DOMAIN-CONTAINING PROTEIN"/>
    <property type="match status" value="1"/>
</dbReference>
<dbReference type="Pfam" id="PF13715">
    <property type="entry name" value="CarbopepD_reg_2"/>
    <property type="match status" value="1"/>
</dbReference>
<dbReference type="SUPFAM" id="SSF56935">
    <property type="entry name" value="Porins"/>
    <property type="match status" value="1"/>
</dbReference>
<protein>
    <submittedName>
        <fullName evidence="2">CarboxypepD_reg-like domain protein</fullName>
    </submittedName>
</protein>
<gene>
    <name evidence="2" type="ORF">INE88_03061</name>
</gene>
<reference evidence="2" key="1">
    <citation type="journal article" date="2021" name="PLoS Genet.">
        <title>Mobile Type VI secretion system loci of the gut Bacteroidales display extensive intra-ecosystem transfer, multi-species spread and geographical clustering.</title>
        <authorList>
            <person name="Garcia-Bayona L."/>
            <person name="Coyne M.J."/>
            <person name="Comstock L.E."/>
        </authorList>
    </citation>
    <scope>NUCLEOTIDE SEQUENCE</scope>
    <source>
        <strain evidence="2">CL11T00C20</strain>
    </source>
</reference>
<dbReference type="EMBL" id="CP072227">
    <property type="protein sequence ID" value="QUT46234.1"/>
    <property type="molecule type" value="Genomic_DNA"/>
</dbReference>
<sequence>MKNIFRLLLWVTVVTIPVISGYAQGKGNLSGVVKDDMGETLPGAAIIVKGTTQGTATDLNGAYTLSGIPVGTCEIECNYLGYEPVTKMINITANGTATANFVLKQSAIALGDVVISAAVDGQQRALNQQKVADNMMQVLSADQMGRFPDLDVSDALRRLSGVTSDGKEVQLRGTPANFTNININGEQIMSSQEGGKRNESMDVIPADILSSMEVQKTLLPSNDGDAIAGVINMRTGTARSLTPKFSIDLGTGYTFLREKADYNVKASYAQRFFKTQKNDNGVLGIRANYSYLVNHNGYDRLEAEGWEPYELVDNKTGESVKEDVYVPTDFRYRYQKGTSTRHGASLAIDWAPTQYTKFVLSTMYNQRDNEGERYRNRFRFRDNGGKYYLMEDGSIGSKRMRNITQVTASDEKIKNLNINLDGESTIGTWKIDGGLFYSKSSRSYISEMDGFQTPEWRATKKVNGQKLPDEVMGTLTDMNSKYLSYNYIFEPSGEKLGTVFTTGYYSTFYKQ</sequence>
<name>A0A975KIT4_9BACE</name>
<organism evidence="2 3">
    <name type="scientific">Bacteroides eggerthii</name>
    <dbReference type="NCBI Taxonomy" id="28111"/>
    <lineage>
        <taxon>Bacteria</taxon>
        <taxon>Pseudomonadati</taxon>
        <taxon>Bacteroidota</taxon>
        <taxon>Bacteroidia</taxon>
        <taxon>Bacteroidales</taxon>
        <taxon>Bacteroidaceae</taxon>
        <taxon>Bacteroides</taxon>
    </lineage>
</organism>
<dbReference type="InterPro" id="IPR008969">
    <property type="entry name" value="CarboxyPept-like_regulatory"/>
</dbReference>
<dbReference type="AlphaFoldDB" id="A0A975KIT4"/>
<feature type="domain" description="TonB-dependent receptor plug" evidence="1">
    <location>
        <begin position="134"/>
        <end position="230"/>
    </location>
</feature>